<dbReference type="InterPro" id="IPR021149">
    <property type="entry name" value="OligosaccharylTrfase_OST3/OST6"/>
</dbReference>
<dbReference type="SUPFAM" id="SSF52833">
    <property type="entry name" value="Thioredoxin-like"/>
    <property type="match status" value="1"/>
</dbReference>
<evidence type="ECO:0000256" key="8">
    <source>
        <dbReference type="ARBA" id="ARBA00023136"/>
    </source>
</evidence>
<evidence type="ECO:0000256" key="7">
    <source>
        <dbReference type="ARBA" id="ARBA00022989"/>
    </source>
</evidence>
<evidence type="ECO:0000256" key="5">
    <source>
        <dbReference type="ARBA" id="ARBA00022729"/>
    </source>
</evidence>
<evidence type="ECO:0000256" key="1">
    <source>
        <dbReference type="ARBA" id="ARBA00002791"/>
    </source>
</evidence>
<evidence type="ECO:0000256" key="9">
    <source>
        <dbReference type="SAM" id="Phobius"/>
    </source>
</evidence>
<dbReference type="GO" id="GO:0008250">
    <property type="term" value="C:oligosaccharyltransferase complex"/>
    <property type="evidence" value="ECO:0007669"/>
    <property type="project" value="TreeGrafter"/>
</dbReference>
<name>A0A0D6ERW4_SPOSA</name>
<organism evidence="11 12">
    <name type="scientific">Sporidiobolus salmonicolor</name>
    <name type="common">Yeast-like fungus</name>
    <name type="synonym">Sporobolomyces salmonicolor</name>
    <dbReference type="NCBI Taxonomy" id="5005"/>
    <lineage>
        <taxon>Eukaryota</taxon>
        <taxon>Fungi</taxon>
        <taxon>Dikarya</taxon>
        <taxon>Basidiomycota</taxon>
        <taxon>Pucciniomycotina</taxon>
        <taxon>Microbotryomycetes</taxon>
        <taxon>Sporidiobolales</taxon>
        <taxon>Sporidiobolaceae</taxon>
        <taxon>Sporobolomyces</taxon>
    </lineage>
</organism>
<feature type="transmembrane region" description="Helical" evidence="9">
    <location>
        <begin position="260"/>
        <end position="280"/>
    </location>
</feature>
<keyword evidence="8 9" id="KW-0472">Membrane</keyword>
<dbReference type="Proteomes" id="UP000243876">
    <property type="component" value="Unassembled WGS sequence"/>
</dbReference>
<comment type="subcellular location">
    <subcellularLocation>
        <location evidence="2">Endoplasmic reticulum membrane</location>
        <topology evidence="2">Multi-pass membrane protein</topology>
    </subcellularLocation>
</comment>
<evidence type="ECO:0000313" key="11">
    <source>
        <dbReference type="EMBL" id="CEQ42305.1"/>
    </source>
</evidence>
<dbReference type="AlphaFoldDB" id="A0A0D6ERW4"/>
<dbReference type="InterPro" id="IPR036249">
    <property type="entry name" value="Thioredoxin-like_sf"/>
</dbReference>
<proteinExistence type="inferred from homology"/>
<evidence type="ECO:0000256" key="10">
    <source>
        <dbReference type="SAM" id="SignalP"/>
    </source>
</evidence>
<dbReference type="Gene3D" id="3.40.30.10">
    <property type="entry name" value="Glutaredoxin"/>
    <property type="match status" value="1"/>
</dbReference>
<feature type="transmembrane region" description="Helical" evidence="9">
    <location>
        <begin position="292"/>
        <end position="310"/>
    </location>
</feature>
<dbReference type="PANTHER" id="PTHR12692:SF0">
    <property type="entry name" value="GH11935P"/>
    <property type="match status" value="1"/>
</dbReference>
<keyword evidence="4 9" id="KW-0812">Transmembrane</keyword>
<comment type="similarity">
    <text evidence="3">Belongs to the OST3/OST6 family.</text>
</comment>
<keyword evidence="7 9" id="KW-1133">Transmembrane helix</keyword>
<evidence type="ECO:0000256" key="2">
    <source>
        <dbReference type="ARBA" id="ARBA00004477"/>
    </source>
</evidence>
<dbReference type="Pfam" id="PF04756">
    <property type="entry name" value="OST3_OST6"/>
    <property type="match status" value="1"/>
</dbReference>
<evidence type="ECO:0000256" key="3">
    <source>
        <dbReference type="ARBA" id="ARBA00009561"/>
    </source>
</evidence>
<keyword evidence="6" id="KW-0256">Endoplasmic reticulum</keyword>
<dbReference type="PANTHER" id="PTHR12692">
    <property type="entry name" value="DOLICHYL-DIPHOSPHOOLIGOSACCHARIDE--PROTEIN GLYCOSYLTRANSFERASE-RELATED"/>
    <property type="match status" value="1"/>
</dbReference>
<reference evidence="12" key="1">
    <citation type="submission" date="2015-02" db="EMBL/GenBank/DDBJ databases">
        <authorList>
            <person name="Gon?alves P."/>
        </authorList>
    </citation>
    <scope>NUCLEOTIDE SEQUENCE [LARGE SCALE GENOMIC DNA]</scope>
</reference>
<dbReference type="GO" id="GO:0018279">
    <property type="term" value="P:protein N-linked glycosylation via asparagine"/>
    <property type="evidence" value="ECO:0007669"/>
    <property type="project" value="TreeGrafter"/>
</dbReference>
<keyword evidence="5 10" id="KW-0732">Signal</keyword>
<accession>A0A0D6ERW4</accession>
<evidence type="ECO:0000256" key="6">
    <source>
        <dbReference type="ARBA" id="ARBA00022824"/>
    </source>
</evidence>
<feature type="transmembrane region" description="Helical" evidence="9">
    <location>
        <begin position="207"/>
        <end position="226"/>
    </location>
</feature>
<feature type="signal peptide" evidence="10">
    <location>
        <begin position="1"/>
        <end position="18"/>
    </location>
</feature>
<comment type="function">
    <text evidence="1">Subunit of the oligosaccharyl transferase (OST) complex that catalyzes the initial transfer of a defined glycan (Glc(3)Man(9)GlcNAc(2) in eukaryotes) from the lipid carrier dolichol-pyrophosphate to an asparagine residue within an Asn-X-Ser/Thr consensus motif in nascent polypeptide chains, the first step in protein N-glycosylation. N-glycosylation occurs cotranslationally and the complex associates with the Sec61 complex at the channel-forming translocon complex that mediates protein translocation across the endoplasmic reticulum (ER). All subunits are required for a maximal enzyme activity.</text>
</comment>
<gene>
    <name evidence="11" type="primary">SPOSA6832_04099</name>
</gene>
<dbReference type="EMBL" id="CENE01000023">
    <property type="protein sequence ID" value="CEQ42305.1"/>
    <property type="molecule type" value="Genomic_DNA"/>
</dbReference>
<evidence type="ECO:0000256" key="4">
    <source>
        <dbReference type="ARBA" id="ARBA00022692"/>
    </source>
</evidence>
<dbReference type="OrthoDB" id="67566at2759"/>
<feature type="chain" id="PRO_5002303515" evidence="10">
    <location>
        <begin position="19"/>
        <end position="318"/>
    </location>
</feature>
<keyword evidence="12" id="KW-1185">Reference proteome</keyword>
<protein>
    <submittedName>
        <fullName evidence="11">SPOSA6832_04099-mRNA-1:cds</fullName>
    </submittedName>
</protein>
<sequence>MLFPSLLVAGVLPALALGATPQLAKYRALAKKNGGLLSLDAAQYDELTSTPRDYSVSIVLTALGAQYKCQPCQLLQPEYQLLAKQWNSAPKQDGEDHFFAYLDFAKGAPIFQRLGLQTAPTFQLWMPTEGPRAKDKVGPESVDFGRTGFRADSISSYLRANAELDSLVFTRPVDKSKLIKTGAILGGSVLGAIKAWPILRIVLTRSYLWSTMTCIVILLMTSGYMWNQIRHPLYVQAGRDGQVNYIAGGYQTQLGAETHIVAAMYGILGFSAYTLAYIIPKLGDPVRQRLGVYVWTGVFVVMAGVLMNVFQMKQPGSQ</sequence>
<evidence type="ECO:0000313" key="12">
    <source>
        <dbReference type="Proteomes" id="UP000243876"/>
    </source>
</evidence>